<dbReference type="Pfam" id="PF01851">
    <property type="entry name" value="PC_rep"/>
    <property type="match status" value="2"/>
</dbReference>
<dbReference type="InterPro" id="IPR011989">
    <property type="entry name" value="ARM-like"/>
</dbReference>
<comment type="similarity">
    <text evidence="1 4">Belongs to the proteasome subunit S1 family.</text>
</comment>
<dbReference type="EMBL" id="HBFX01012791">
    <property type="protein sequence ID" value="CAD8953068.1"/>
    <property type="molecule type" value="Transcribed_RNA"/>
</dbReference>
<feature type="compositionally biased region" description="Basic and acidic residues" evidence="5">
    <location>
        <begin position="549"/>
        <end position="612"/>
    </location>
</feature>
<keyword evidence="2" id="KW-0677">Repeat</keyword>
<dbReference type="GO" id="GO:0043161">
    <property type="term" value="P:proteasome-mediated ubiquitin-dependent protein catabolic process"/>
    <property type="evidence" value="ECO:0007669"/>
    <property type="project" value="TreeGrafter"/>
</dbReference>
<sequence length="694" mass="75640">MKEASAAAPVLTDEEKRQAQVFAKLRQILSGETSIGIHLEFLYRNNKTDMLILNNIKGSLEVRNSVTHQATVFANAVMHTGTTVDTFITENLEWLKRATNWAKFSATACVGMMHKGCINSSLNVMKEYLPQPGMHSSPYSEGGALYALGLIHAHHGSGILRYLSNALRNSGNNETIQHGACLGLGLAGMATGNEELYEDLRVVLFSDNAVAGEAAGLAMGLVMLGTASEKAVQEMLAYAHETQHEKIIRGVALGMALIMYGREEGADTLIEQLSRDKDPILRYGGMYAIATAYSGTGNNSAIRRLLHVAVSDVSDDVRRAAVTCLGFVLTTIPEQCPRVVSLLAESYNPHVRYGSTLAVGIACAGTSLQEAVDLLEPMTKDAVDFVRQGAMLALSMVLIQDTEVRNPKVKEVRGLFESVIRDKHEDVMAKFGAIIAASILDAGGRNVTISLTTKAGHKRMSAIVGMAIFCQYWYWFPLAHFLSLTFTPTCLIGLNKDLKMPQMDFTSNTRPSLFDYPPMTEVKTKAAPTKVAQAILSTTAKTQARKKTEKKEGEVDKMEVVKEGEEAKAEEKKGGGKDEEMKDSAQEGGGKKEGEEDKKEEAGEDKRDKKEPNFTTLSNPARVLTAQKKHVVVPAGCRYEPVSNKLWGVVMLKDLRPDDEAQIVEVTVPANAPAEKEADEPPPPEPFEYTEAAE</sequence>
<dbReference type="AlphaFoldDB" id="A0A7S1DMZ6"/>
<dbReference type="Gene3D" id="1.25.10.10">
    <property type="entry name" value="Leucine-rich Repeat Variant"/>
    <property type="match status" value="1"/>
</dbReference>
<keyword evidence="3 4" id="KW-0647">Proteasome</keyword>
<accession>A0A7S1DMZ6</accession>
<dbReference type="GO" id="GO:0030234">
    <property type="term" value="F:enzyme regulator activity"/>
    <property type="evidence" value="ECO:0007669"/>
    <property type="project" value="UniProtKB-UniRule"/>
</dbReference>
<reference evidence="7" key="1">
    <citation type="submission" date="2021-01" db="EMBL/GenBank/DDBJ databases">
        <authorList>
            <person name="Corre E."/>
            <person name="Pelletier E."/>
            <person name="Niang G."/>
            <person name="Scheremetjew M."/>
            <person name="Finn R."/>
            <person name="Kale V."/>
            <person name="Holt S."/>
            <person name="Cochrane G."/>
            <person name="Meng A."/>
            <person name="Brown T."/>
            <person name="Cohen L."/>
        </authorList>
    </citation>
    <scope>NUCLEOTIDE SEQUENCE</scope>
    <source>
        <strain evidence="7">CCMP644</strain>
    </source>
</reference>
<dbReference type="PIRSF" id="PIRSF015947">
    <property type="entry name" value="26S_Psome_Rpn2"/>
    <property type="match status" value="1"/>
</dbReference>
<proteinExistence type="inferred from homology"/>
<dbReference type="GO" id="GO:0034515">
    <property type="term" value="C:proteasome storage granule"/>
    <property type="evidence" value="ECO:0007669"/>
    <property type="project" value="TreeGrafter"/>
</dbReference>
<dbReference type="InterPro" id="IPR002015">
    <property type="entry name" value="Proteasome/cyclosome_rpt"/>
</dbReference>
<dbReference type="Pfam" id="PF18004">
    <property type="entry name" value="RPN2_C"/>
    <property type="match status" value="1"/>
</dbReference>
<feature type="region of interest" description="Disordered" evidence="5">
    <location>
        <begin position="670"/>
        <end position="694"/>
    </location>
</feature>
<name>A0A7S1DMZ6_HEMAN</name>
<evidence type="ECO:0000259" key="6">
    <source>
        <dbReference type="Pfam" id="PF18004"/>
    </source>
</evidence>
<gene>
    <name evidence="7" type="ORF">HAND00432_LOCUS7605</name>
</gene>
<dbReference type="InterPro" id="IPR040623">
    <property type="entry name" value="RPN2_C"/>
</dbReference>
<dbReference type="GO" id="GO:0008540">
    <property type="term" value="C:proteasome regulatory particle, base subcomplex"/>
    <property type="evidence" value="ECO:0007669"/>
    <property type="project" value="UniProtKB-UniRule"/>
</dbReference>
<feature type="region of interest" description="Disordered" evidence="5">
    <location>
        <begin position="539"/>
        <end position="622"/>
    </location>
</feature>
<protein>
    <recommendedName>
        <fullName evidence="6">26S proteasome regulatory subunit RPN2 C-terminal domain-containing protein</fullName>
    </recommendedName>
</protein>
<evidence type="ECO:0000313" key="7">
    <source>
        <dbReference type="EMBL" id="CAD8953068.1"/>
    </source>
</evidence>
<dbReference type="InterPro" id="IPR016024">
    <property type="entry name" value="ARM-type_fold"/>
</dbReference>
<evidence type="ECO:0000256" key="2">
    <source>
        <dbReference type="ARBA" id="ARBA00022737"/>
    </source>
</evidence>
<dbReference type="PANTHER" id="PTHR10943">
    <property type="entry name" value="26S PROTEASOME NON-ATPASE REGULATORY SUBUNIT"/>
    <property type="match status" value="1"/>
</dbReference>
<dbReference type="FunFam" id="1.25.10.10:FF:000017">
    <property type="entry name" value="26S proteasome non-ATPase regulatory subunit 1"/>
    <property type="match status" value="1"/>
</dbReference>
<dbReference type="PANTHER" id="PTHR10943:SF2">
    <property type="entry name" value="26S PROTEASOME NON-ATPASE REGULATORY SUBUNIT 1"/>
    <property type="match status" value="1"/>
</dbReference>
<dbReference type="InterPro" id="IPR016642">
    <property type="entry name" value="26S_Psome_Rpn2"/>
</dbReference>
<evidence type="ECO:0000256" key="5">
    <source>
        <dbReference type="SAM" id="MobiDB-lite"/>
    </source>
</evidence>
<dbReference type="GO" id="GO:0042176">
    <property type="term" value="P:regulation of protein catabolic process"/>
    <property type="evidence" value="ECO:0007669"/>
    <property type="project" value="UniProtKB-UniRule"/>
</dbReference>
<organism evidence="7">
    <name type="scientific">Hemiselmis andersenii</name>
    <name type="common">Cryptophyte alga</name>
    <dbReference type="NCBI Taxonomy" id="464988"/>
    <lineage>
        <taxon>Eukaryota</taxon>
        <taxon>Cryptophyceae</taxon>
        <taxon>Cryptomonadales</taxon>
        <taxon>Hemiselmidaceae</taxon>
        <taxon>Hemiselmis</taxon>
    </lineage>
</organism>
<dbReference type="GO" id="GO:0005634">
    <property type="term" value="C:nucleus"/>
    <property type="evidence" value="ECO:0007669"/>
    <property type="project" value="TreeGrafter"/>
</dbReference>
<evidence type="ECO:0000256" key="4">
    <source>
        <dbReference type="PIRNR" id="PIRNR015947"/>
    </source>
</evidence>
<evidence type="ECO:0000256" key="1">
    <source>
        <dbReference type="ARBA" id="ARBA00006308"/>
    </source>
</evidence>
<feature type="domain" description="26S proteasome regulatory subunit RPN2 C-terminal" evidence="6">
    <location>
        <begin position="489"/>
        <end position="664"/>
    </location>
</feature>
<dbReference type="SUPFAM" id="SSF48371">
    <property type="entry name" value="ARM repeat"/>
    <property type="match status" value="1"/>
</dbReference>
<evidence type="ECO:0000256" key="3">
    <source>
        <dbReference type="ARBA" id="ARBA00022942"/>
    </source>
</evidence>
<dbReference type="Pfam" id="PF13646">
    <property type="entry name" value="HEAT_2"/>
    <property type="match status" value="1"/>
</dbReference>